<protein>
    <submittedName>
        <fullName evidence="2">Uncharacterized protein</fullName>
    </submittedName>
</protein>
<keyword evidence="3" id="KW-1185">Reference proteome</keyword>
<evidence type="ECO:0000256" key="1">
    <source>
        <dbReference type="SAM" id="MobiDB-lite"/>
    </source>
</evidence>
<evidence type="ECO:0000313" key="2">
    <source>
        <dbReference type="EMBL" id="KAK3767628.1"/>
    </source>
</evidence>
<dbReference type="EMBL" id="JAWDGP010004135">
    <property type="protein sequence ID" value="KAK3767628.1"/>
    <property type="molecule type" value="Genomic_DNA"/>
</dbReference>
<evidence type="ECO:0000313" key="3">
    <source>
        <dbReference type="Proteomes" id="UP001283361"/>
    </source>
</evidence>
<comment type="caution">
    <text evidence="2">The sequence shown here is derived from an EMBL/GenBank/DDBJ whole genome shotgun (WGS) entry which is preliminary data.</text>
</comment>
<proteinExistence type="predicted"/>
<feature type="region of interest" description="Disordered" evidence="1">
    <location>
        <begin position="71"/>
        <end position="92"/>
    </location>
</feature>
<name>A0AAE0ZE64_9GAST</name>
<dbReference type="AlphaFoldDB" id="A0AAE0ZE64"/>
<dbReference type="Proteomes" id="UP001283361">
    <property type="component" value="Unassembled WGS sequence"/>
</dbReference>
<reference evidence="2" key="1">
    <citation type="journal article" date="2023" name="G3 (Bethesda)">
        <title>A reference genome for the long-term kleptoplast-retaining sea slug Elysia crispata morphotype clarki.</title>
        <authorList>
            <person name="Eastman K.E."/>
            <person name="Pendleton A.L."/>
            <person name="Shaikh M.A."/>
            <person name="Suttiyut T."/>
            <person name="Ogas R."/>
            <person name="Tomko P."/>
            <person name="Gavelis G."/>
            <person name="Widhalm J.R."/>
            <person name="Wisecaver J.H."/>
        </authorList>
    </citation>
    <scope>NUCLEOTIDE SEQUENCE</scope>
    <source>
        <strain evidence="2">ECLA1</strain>
    </source>
</reference>
<accession>A0AAE0ZE64</accession>
<organism evidence="2 3">
    <name type="scientific">Elysia crispata</name>
    <name type="common">lettuce slug</name>
    <dbReference type="NCBI Taxonomy" id="231223"/>
    <lineage>
        <taxon>Eukaryota</taxon>
        <taxon>Metazoa</taxon>
        <taxon>Spiralia</taxon>
        <taxon>Lophotrochozoa</taxon>
        <taxon>Mollusca</taxon>
        <taxon>Gastropoda</taxon>
        <taxon>Heterobranchia</taxon>
        <taxon>Euthyneura</taxon>
        <taxon>Panpulmonata</taxon>
        <taxon>Sacoglossa</taxon>
        <taxon>Placobranchoidea</taxon>
        <taxon>Plakobranchidae</taxon>
        <taxon>Elysia</taxon>
    </lineage>
</organism>
<gene>
    <name evidence="2" type="ORF">RRG08_003889</name>
</gene>
<feature type="region of interest" description="Disordered" evidence="1">
    <location>
        <begin position="25"/>
        <end position="50"/>
    </location>
</feature>
<sequence>MMSKIYVSNKPPPYQANSPIRVALDTLGKSPDTPHNEGLTLSPQKSLHASQRRPYCIATKVLTRLTTKALLYRHKSPDTPHNEGLTLSPQKS</sequence>
<feature type="compositionally biased region" description="Polar residues" evidence="1">
    <location>
        <begin position="39"/>
        <end position="49"/>
    </location>
</feature>